<dbReference type="SUPFAM" id="SSF53649">
    <property type="entry name" value="Alkaline phosphatase-like"/>
    <property type="match status" value="1"/>
</dbReference>
<feature type="signal peptide" evidence="2">
    <location>
        <begin position="1"/>
        <end position="23"/>
    </location>
</feature>
<dbReference type="NCBIfam" id="TIGR02276">
    <property type="entry name" value="beta_rpt_yvtn"/>
    <property type="match status" value="3"/>
</dbReference>
<dbReference type="InterPro" id="IPR017850">
    <property type="entry name" value="Alkaline_phosphatase_core_sf"/>
</dbReference>
<keyword evidence="1" id="KW-0378">Hydrolase</keyword>
<dbReference type="InterPro" id="IPR007788">
    <property type="entry name" value="QCT"/>
</dbReference>
<dbReference type="Proteomes" id="UP000838308">
    <property type="component" value="Unassembled WGS sequence"/>
</dbReference>
<dbReference type="Pfam" id="PF05096">
    <property type="entry name" value="Glu_cyclase_2"/>
    <property type="match status" value="1"/>
</dbReference>
<dbReference type="InterPro" id="IPR015943">
    <property type="entry name" value="WD40/YVTN_repeat-like_dom_sf"/>
</dbReference>
<dbReference type="EMBL" id="CALBWS010000029">
    <property type="protein sequence ID" value="CAH2716585.1"/>
    <property type="molecule type" value="Genomic_DNA"/>
</dbReference>
<dbReference type="PANTHER" id="PTHR47197">
    <property type="entry name" value="PROTEIN NIRF"/>
    <property type="match status" value="1"/>
</dbReference>
<organism evidence="3 4">
    <name type="scientific">Neobacillus rhizosphaerae</name>
    <dbReference type="NCBI Taxonomy" id="2880965"/>
    <lineage>
        <taxon>Bacteria</taxon>
        <taxon>Bacillati</taxon>
        <taxon>Bacillota</taxon>
        <taxon>Bacilli</taxon>
        <taxon>Bacillales</taxon>
        <taxon>Bacillaceae</taxon>
        <taxon>Neobacillus</taxon>
    </lineage>
</organism>
<comment type="caution">
    <text evidence="3">The sequence shown here is derived from an EMBL/GenBank/DDBJ whole genome shotgun (WGS) entry which is preliminary data.</text>
</comment>
<evidence type="ECO:0000313" key="4">
    <source>
        <dbReference type="Proteomes" id="UP000838308"/>
    </source>
</evidence>
<dbReference type="SUPFAM" id="SSF50969">
    <property type="entry name" value="YVTN repeat-like/Quinoprotein amine dehydrogenase"/>
    <property type="match status" value="1"/>
</dbReference>
<dbReference type="InterPro" id="IPR011044">
    <property type="entry name" value="Quino_amine_DH_bsu"/>
</dbReference>
<proteinExistence type="predicted"/>
<name>A0ABM9EV72_9BACI</name>
<dbReference type="RefSeq" id="WP_248736837.1">
    <property type="nucleotide sequence ID" value="NZ_CALBWS010000029.1"/>
</dbReference>
<gene>
    <name evidence="3" type="ORF">BACCIP111895_03772</name>
</gene>
<evidence type="ECO:0000313" key="3">
    <source>
        <dbReference type="EMBL" id="CAH2716585.1"/>
    </source>
</evidence>
<keyword evidence="4" id="KW-1185">Reference proteome</keyword>
<dbReference type="PANTHER" id="PTHR47197:SF3">
    <property type="entry name" value="DIHYDRO-HEME D1 DEHYDROGENASE"/>
    <property type="match status" value="1"/>
</dbReference>
<reference evidence="3" key="1">
    <citation type="submission" date="2022-04" db="EMBL/GenBank/DDBJ databases">
        <authorList>
            <person name="Criscuolo A."/>
        </authorList>
    </citation>
    <scope>NUCLEOTIDE SEQUENCE</scope>
    <source>
        <strain evidence="3">CIP111895</strain>
    </source>
</reference>
<keyword evidence="2" id="KW-0732">Signal</keyword>
<dbReference type="InterPro" id="IPR007312">
    <property type="entry name" value="Phosphoesterase"/>
</dbReference>
<dbReference type="Gene3D" id="2.130.10.10">
    <property type="entry name" value="YVTN repeat-like/Quinoprotein amine dehydrogenase"/>
    <property type="match status" value="3"/>
</dbReference>
<dbReference type="Gene3D" id="3.40.720.10">
    <property type="entry name" value="Alkaline Phosphatase, subunit A"/>
    <property type="match status" value="1"/>
</dbReference>
<accession>A0ABM9EV72</accession>
<dbReference type="Pfam" id="PF04185">
    <property type="entry name" value="Phosphoesterase"/>
    <property type="match status" value="1"/>
</dbReference>
<dbReference type="InterPro" id="IPR051200">
    <property type="entry name" value="Host-pathogen_enzymatic-act"/>
</dbReference>
<evidence type="ECO:0000256" key="2">
    <source>
        <dbReference type="SAM" id="SignalP"/>
    </source>
</evidence>
<dbReference type="InterPro" id="IPR011964">
    <property type="entry name" value="YVTN_b-propeller_repeat"/>
</dbReference>
<protein>
    <recommendedName>
        <fullName evidence="5">40-residue YVTN family beta-propeller repeat-containing protein</fullName>
    </recommendedName>
</protein>
<feature type="chain" id="PRO_5047359112" description="40-residue YVTN family beta-propeller repeat-containing protein" evidence="2">
    <location>
        <begin position="24"/>
        <end position="785"/>
    </location>
</feature>
<sequence length="785" mass="86091">MKHKKLLVTSLVALLLGSTSTYAAYTKLVGPKEDGTAVTPHGWTVTPPGSQVTLGDFPMGGALSPDHRYLIVSNDGQGEQSLQVVDVNTQQVVQTIPYKSPEALYLGVAFSPDGKTVYASAGGNNKIRVYGFENGTLTERSPIMLTDKNKTNFYPAGLSVSKDGKFLLVANNLHHSVSKVDLTTNQIVKTTSVGKNPYTAELSHDGKSLYVSNWGESSISVVDPETLTIKSTIPVGLHPNAIIENTADGKLYVANSDSDSISVIDPNQQREIKTISLSPYKNAPAGSQPNALALSKDGKTLYVSNGGNNDIAVVDLKAGEVTGLIPTGWYPSGIYLNDDKLMVLNAKGLGAGSNREGQYIGSMIQGTMSFIDTPNEKQLKKYTKQVEKNNEIYKLTGFSASGKFPIPRFEGQESPIKHVIYVIKENRTYDQVFGDMEKGNGDPSLTIFGKEITPNIHQLADQFALLDNFYANAEISAQGHNWSTAAQSNDYVEKNWLANYSGRNRGYDFEGDNDAAYPKAGFLWTNAARSGVSFRNYGEFVNYDKKTGKYVANEPSIGNNFDPDFPSYNLKISDLTRYEAWAEEFQQYVKNGNLPQLQIVRLPNDHTLGTKVGELTPQAMVAQNDYALGKLVDMVSHSPYWKETAIFVTEDDAQNGWDSVDAHRTTSLVISPYTQIGKVDSTLYDTTSMLRTMEMILGMKPMTQFDASAVPMVNSFTHKPDFTSFNVIEPTYPLDQKNGVNAPMAKESAELDFTGVDHANPEKLNKILWKATKGDKPYPGEKKSK</sequence>
<evidence type="ECO:0000256" key="1">
    <source>
        <dbReference type="ARBA" id="ARBA00022801"/>
    </source>
</evidence>
<evidence type="ECO:0008006" key="5">
    <source>
        <dbReference type="Google" id="ProtNLM"/>
    </source>
</evidence>